<proteinExistence type="predicted"/>
<evidence type="ECO:0000313" key="1">
    <source>
        <dbReference type="EMBL" id="MED6166987.1"/>
    </source>
</evidence>
<feature type="non-terminal residue" evidence="1">
    <location>
        <position position="1"/>
    </location>
</feature>
<dbReference type="Proteomes" id="UP001341840">
    <property type="component" value="Unassembled WGS sequence"/>
</dbReference>
<dbReference type="EMBL" id="JASCZI010131731">
    <property type="protein sequence ID" value="MED6166987.1"/>
    <property type="molecule type" value="Genomic_DNA"/>
</dbReference>
<name>A0ABU6V061_9FABA</name>
<sequence>VKGFNLMVHGSSSALRTIFSGNISLIGGISRTSASFEVGPSGLGVGVLKSGPNENDGPSWYLADLTSGFLIQRKN</sequence>
<evidence type="ECO:0000313" key="2">
    <source>
        <dbReference type="Proteomes" id="UP001341840"/>
    </source>
</evidence>
<evidence type="ECO:0008006" key="3">
    <source>
        <dbReference type="Google" id="ProtNLM"/>
    </source>
</evidence>
<keyword evidence="2" id="KW-1185">Reference proteome</keyword>
<protein>
    <recommendedName>
        <fullName evidence="3">Dirigent protein</fullName>
    </recommendedName>
</protein>
<accession>A0ABU6V061</accession>
<reference evidence="1 2" key="1">
    <citation type="journal article" date="2023" name="Plants (Basel)">
        <title>Bridging the Gap: Combining Genomics and Transcriptomics Approaches to Understand Stylosanthes scabra, an Orphan Legume from the Brazilian Caatinga.</title>
        <authorList>
            <person name="Ferreira-Neto J.R.C."/>
            <person name="da Silva M.D."/>
            <person name="Binneck E."/>
            <person name="de Melo N.F."/>
            <person name="da Silva R.H."/>
            <person name="de Melo A.L.T.M."/>
            <person name="Pandolfi V."/>
            <person name="Bustamante F.O."/>
            <person name="Brasileiro-Vidal A.C."/>
            <person name="Benko-Iseppon A.M."/>
        </authorList>
    </citation>
    <scope>NUCLEOTIDE SEQUENCE [LARGE SCALE GENOMIC DNA]</scope>
    <source>
        <tissue evidence="1">Leaves</tissue>
    </source>
</reference>
<organism evidence="1 2">
    <name type="scientific">Stylosanthes scabra</name>
    <dbReference type="NCBI Taxonomy" id="79078"/>
    <lineage>
        <taxon>Eukaryota</taxon>
        <taxon>Viridiplantae</taxon>
        <taxon>Streptophyta</taxon>
        <taxon>Embryophyta</taxon>
        <taxon>Tracheophyta</taxon>
        <taxon>Spermatophyta</taxon>
        <taxon>Magnoliopsida</taxon>
        <taxon>eudicotyledons</taxon>
        <taxon>Gunneridae</taxon>
        <taxon>Pentapetalae</taxon>
        <taxon>rosids</taxon>
        <taxon>fabids</taxon>
        <taxon>Fabales</taxon>
        <taxon>Fabaceae</taxon>
        <taxon>Papilionoideae</taxon>
        <taxon>50 kb inversion clade</taxon>
        <taxon>dalbergioids sensu lato</taxon>
        <taxon>Dalbergieae</taxon>
        <taxon>Pterocarpus clade</taxon>
        <taxon>Stylosanthes</taxon>
    </lineage>
</organism>
<gene>
    <name evidence="1" type="ORF">PIB30_114715</name>
</gene>
<comment type="caution">
    <text evidence="1">The sequence shown here is derived from an EMBL/GenBank/DDBJ whole genome shotgun (WGS) entry which is preliminary data.</text>
</comment>